<accession>A0A0C9ZZD0</accession>
<organism evidence="1 2">
    <name type="scientific">Pisolithus microcarpus 441</name>
    <dbReference type="NCBI Taxonomy" id="765257"/>
    <lineage>
        <taxon>Eukaryota</taxon>
        <taxon>Fungi</taxon>
        <taxon>Dikarya</taxon>
        <taxon>Basidiomycota</taxon>
        <taxon>Agaricomycotina</taxon>
        <taxon>Agaricomycetes</taxon>
        <taxon>Agaricomycetidae</taxon>
        <taxon>Boletales</taxon>
        <taxon>Sclerodermatineae</taxon>
        <taxon>Pisolithaceae</taxon>
        <taxon>Pisolithus</taxon>
    </lineage>
</organism>
<gene>
    <name evidence="1" type="ORF">PISMIDRAFT_353304</name>
</gene>
<proteinExistence type="predicted"/>
<dbReference type="EMBL" id="KN833710">
    <property type="protein sequence ID" value="KIK25138.1"/>
    <property type="molecule type" value="Genomic_DNA"/>
</dbReference>
<dbReference type="Proteomes" id="UP000054018">
    <property type="component" value="Unassembled WGS sequence"/>
</dbReference>
<reference evidence="2" key="2">
    <citation type="submission" date="2015-01" db="EMBL/GenBank/DDBJ databases">
        <title>Evolutionary Origins and Diversification of the Mycorrhizal Mutualists.</title>
        <authorList>
            <consortium name="DOE Joint Genome Institute"/>
            <consortium name="Mycorrhizal Genomics Consortium"/>
            <person name="Kohler A."/>
            <person name="Kuo A."/>
            <person name="Nagy L.G."/>
            <person name="Floudas D."/>
            <person name="Copeland A."/>
            <person name="Barry K.W."/>
            <person name="Cichocki N."/>
            <person name="Veneault-Fourrey C."/>
            <person name="LaButti K."/>
            <person name="Lindquist E.A."/>
            <person name="Lipzen A."/>
            <person name="Lundell T."/>
            <person name="Morin E."/>
            <person name="Murat C."/>
            <person name="Riley R."/>
            <person name="Ohm R."/>
            <person name="Sun H."/>
            <person name="Tunlid A."/>
            <person name="Henrissat B."/>
            <person name="Grigoriev I.V."/>
            <person name="Hibbett D.S."/>
            <person name="Martin F."/>
        </authorList>
    </citation>
    <scope>NUCLEOTIDE SEQUENCE [LARGE SCALE GENOMIC DNA]</scope>
    <source>
        <strain evidence="2">441</strain>
    </source>
</reference>
<keyword evidence="2" id="KW-1185">Reference proteome</keyword>
<sequence length="140" mass="16153">MFPRFHNSRCIAENAYSISTNGARVRRMIRQLYSLLGSLISTFKFLQVPHYRQIFRSYNCLQRGVHRAARPILVVCCTRHPLLSYRSAKTISTRLFVQCLELDVHSKLTCSAPTHPHSSARPLSRALASGRKTYRFLPKF</sequence>
<name>A0A0C9ZZD0_9AGAM</name>
<reference evidence="1 2" key="1">
    <citation type="submission" date="2014-04" db="EMBL/GenBank/DDBJ databases">
        <authorList>
            <consortium name="DOE Joint Genome Institute"/>
            <person name="Kuo A."/>
            <person name="Kohler A."/>
            <person name="Costa M.D."/>
            <person name="Nagy L.G."/>
            <person name="Floudas D."/>
            <person name="Copeland A."/>
            <person name="Barry K.W."/>
            <person name="Cichocki N."/>
            <person name="Veneault-Fourrey C."/>
            <person name="LaButti K."/>
            <person name="Lindquist E.A."/>
            <person name="Lipzen A."/>
            <person name="Lundell T."/>
            <person name="Morin E."/>
            <person name="Murat C."/>
            <person name="Sun H."/>
            <person name="Tunlid A."/>
            <person name="Henrissat B."/>
            <person name="Grigoriev I.V."/>
            <person name="Hibbett D.S."/>
            <person name="Martin F."/>
            <person name="Nordberg H.P."/>
            <person name="Cantor M.N."/>
            <person name="Hua S.X."/>
        </authorList>
    </citation>
    <scope>NUCLEOTIDE SEQUENCE [LARGE SCALE GENOMIC DNA]</scope>
    <source>
        <strain evidence="1 2">441</strain>
    </source>
</reference>
<protein>
    <submittedName>
        <fullName evidence="1">Uncharacterized protein</fullName>
    </submittedName>
</protein>
<dbReference type="AlphaFoldDB" id="A0A0C9ZZD0"/>
<evidence type="ECO:0000313" key="1">
    <source>
        <dbReference type="EMBL" id="KIK25138.1"/>
    </source>
</evidence>
<dbReference type="HOGENOM" id="CLU_1835922_0_0_1"/>
<evidence type="ECO:0000313" key="2">
    <source>
        <dbReference type="Proteomes" id="UP000054018"/>
    </source>
</evidence>